<dbReference type="Proteomes" id="UP000624244">
    <property type="component" value="Unassembled WGS sequence"/>
</dbReference>
<name>A0A8H5ZD53_COCSA</name>
<gene>
    <name evidence="2" type="ORF">GGP41_005532</name>
</gene>
<feature type="region of interest" description="Disordered" evidence="1">
    <location>
        <begin position="1"/>
        <end position="31"/>
    </location>
</feature>
<comment type="caution">
    <text evidence="2">The sequence shown here is derived from an EMBL/GenBank/DDBJ whole genome shotgun (WGS) entry which is preliminary data.</text>
</comment>
<evidence type="ECO:0000313" key="3">
    <source>
        <dbReference type="Proteomes" id="UP000624244"/>
    </source>
</evidence>
<evidence type="ECO:0000256" key="1">
    <source>
        <dbReference type="SAM" id="MobiDB-lite"/>
    </source>
</evidence>
<dbReference type="EMBL" id="WNKQ01000011">
    <property type="protein sequence ID" value="KAF5848138.1"/>
    <property type="molecule type" value="Genomic_DNA"/>
</dbReference>
<proteinExistence type="predicted"/>
<organism evidence="2 3">
    <name type="scientific">Cochliobolus sativus</name>
    <name type="common">Common root rot and spot blotch fungus</name>
    <name type="synonym">Bipolaris sorokiniana</name>
    <dbReference type="NCBI Taxonomy" id="45130"/>
    <lineage>
        <taxon>Eukaryota</taxon>
        <taxon>Fungi</taxon>
        <taxon>Dikarya</taxon>
        <taxon>Ascomycota</taxon>
        <taxon>Pezizomycotina</taxon>
        <taxon>Dothideomycetes</taxon>
        <taxon>Pleosporomycetidae</taxon>
        <taxon>Pleosporales</taxon>
        <taxon>Pleosporineae</taxon>
        <taxon>Pleosporaceae</taxon>
        <taxon>Bipolaris</taxon>
    </lineage>
</organism>
<evidence type="ECO:0000313" key="2">
    <source>
        <dbReference type="EMBL" id="KAF5848138.1"/>
    </source>
</evidence>
<reference evidence="2" key="1">
    <citation type="submission" date="2019-11" db="EMBL/GenBank/DDBJ databases">
        <title>Bipolaris sorokiniana Genome sequencing.</title>
        <authorList>
            <person name="Wang H."/>
        </authorList>
    </citation>
    <scope>NUCLEOTIDE SEQUENCE</scope>
</reference>
<dbReference type="AlphaFoldDB" id="A0A8H5ZD53"/>
<protein>
    <submittedName>
        <fullName evidence="2">Uncharacterized protein</fullName>
    </submittedName>
</protein>
<accession>A0A8H5ZD53</accession>
<sequence length="159" mass="17233">MDRGSMEPLAYDNRAPSMGGQGTMPGGVRLPHEHDKQQDMKTMETMETTDTLWDQWTRGGTSCGCPVQAVALSAVVPMGGVAPCLETCNMEITGQRSHGALGRQDSADNVTLPLAKVKQRINIEGLFCVRRSGLGNGGKVAFAKDLRVHVVLLRRRMIP</sequence>